<dbReference type="RefSeq" id="WP_044647541.1">
    <property type="nucleotide sequence ID" value="NZ_JTHP01000041.1"/>
</dbReference>
<evidence type="ECO:0000256" key="3">
    <source>
        <dbReference type="ARBA" id="ARBA00022857"/>
    </source>
</evidence>
<evidence type="ECO:0000313" key="12">
    <source>
        <dbReference type="Proteomes" id="UP000032534"/>
    </source>
</evidence>
<comment type="subcellular location">
    <subcellularLocation>
        <location evidence="6">Cytoplasm</location>
    </subcellularLocation>
</comment>
<dbReference type="UniPathway" id="UPA00098">
    <property type="reaction ID" value="UER00361"/>
</dbReference>
<dbReference type="GO" id="GO:0055129">
    <property type="term" value="P:L-proline biosynthetic process"/>
    <property type="evidence" value="ECO:0007669"/>
    <property type="project" value="UniProtKB-UniRule"/>
</dbReference>
<dbReference type="Gene3D" id="1.10.3730.10">
    <property type="entry name" value="ProC C-terminal domain-like"/>
    <property type="match status" value="1"/>
</dbReference>
<dbReference type="PIRSF" id="PIRSF000193">
    <property type="entry name" value="Pyrrol-5-carb_rd"/>
    <property type="match status" value="1"/>
</dbReference>
<evidence type="ECO:0000259" key="10">
    <source>
        <dbReference type="Pfam" id="PF14748"/>
    </source>
</evidence>
<dbReference type="NCBIfam" id="TIGR00112">
    <property type="entry name" value="proC"/>
    <property type="match status" value="1"/>
</dbReference>
<dbReference type="FunFam" id="1.10.3730.10:FF:000001">
    <property type="entry name" value="Pyrroline-5-carboxylate reductase"/>
    <property type="match status" value="1"/>
</dbReference>
<dbReference type="GO" id="GO:0005737">
    <property type="term" value="C:cytoplasm"/>
    <property type="evidence" value="ECO:0007669"/>
    <property type="project" value="UniProtKB-SubCell"/>
</dbReference>
<comment type="caution">
    <text evidence="11">The sequence shown here is derived from an EMBL/GenBank/DDBJ whole genome shotgun (WGS) entry which is preliminary data.</text>
</comment>
<dbReference type="SUPFAM" id="SSF51735">
    <property type="entry name" value="NAD(P)-binding Rossmann-fold domains"/>
    <property type="match status" value="1"/>
</dbReference>
<evidence type="ECO:0000256" key="1">
    <source>
        <dbReference type="ARBA" id="ARBA00005525"/>
    </source>
</evidence>
<keyword evidence="6" id="KW-0028">Amino-acid biosynthesis</keyword>
<dbReference type="Proteomes" id="UP000032534">
    <property type="component" value="Unassembled WGS sequence"/>
</dbReference>
<dbReference type="Gene3D" id="3.40.50.720">
    <property type="entry name" value="NAD(P)-binding Rossmann-like Domain"/>
    <property type="match status" value="1"/>
</dbReference>
<evidence type="ECO:0000256" key="5">
    <source>
        <dbReference type="ARBA" id="ARBA00058118"/>
    </source>
</evidence>
<evidence type="ECO:0000256" key="7">
    <source>
        <dbReference type="NCBIfam" id="TIGR00112"/>
    </source>
</evidence>
<reference evidence="11 12" key="1">
    <citation type="submission" date="2014-11" db="EMBL/GenBank/DDBJ databases">
        <title>Draft Genome Sequences of Paenibacillus polymyxa NRRL B-30509 and Paenibacillus terrae NRRL B-30644, Strains from a Poultry Environment that Produce Tridecaptin A and Paenicidins.</title>
        <authorList>
            <person name="van Belkum M.J."/>
            <person name="Lohans C.T."/>
            <person name="Vederas J.C."/>
        </authorList>
    </citation>
    <scope>NUCLEOTIDE SEQUENCE [LARGE SCALE GENOMIC DNA]</scope>
    <source>
        <strain evidence="11 12">NRRL B-30644</strain>
    </source>
</reference>
<feature type="domain" description="Pyrroline-5-carboxylate reductase dimerisation" evidence="10">
    <location>
        <begin position="175"/>
        <end position="279"/>
    </location>
</feature>
<protein>
    <recommendedName>
        <fullName evidence="6 7">Pyrroline-5-carboxylate reductase</fullName>
        <shortName evidence="6">P5C reductase</shortName>
        <shortName evidence="6">P5CR</shortName>
        <ecNumber evidence="6 7">1.5.1.2</ecNumber>
    </recommendedName>
    <alternativeName>
        <fullName evidence="6">PCA reductase</fullName>
    </alternativeName>
</protein>
<name>A0A0D7WZF3_9BACL</name>
<organism evidence="11 12">
    <name type="scientific">Paenibacillus terrae</name>
    <dbReference type="NCBI Taxonomy" id="159743"/>
    <lineage>
        <taxon>Bacteria</taxon>
        <taxon>Bacillati</taxon>
        <taxon>Bacillota</taxon>
        <taxon>Bacilli</taxon>
        <taxon>Bacillales</taxon>
        <taxon>Paenibacillaceae</taxon>
        <taxon>Paenibacillus</taxon>
    </lineage>
</organism>
<proteinExistence type="inferred from homology"/>
<dbReference type="AlphaFoldDB" id="A0A0D7WZF3"/>
<evidence type="ECO:0000256" key="4">
    <source>
        <dbReference type="ARBA" id="ARBA00023002"/>
    </source>
</evidence>
<keyword evidence="2 6" id="KW-0641">Proline biosynthesis</keyword>
<dbReference type="InterPro" id="IPR029036">
    <property type="entry name" value="P5CR_dimer"/>
</dbReference>
<dbReference type="InterPro" id="IPR008927">
    <property type="entry name" value="6-PGluconate_DH-like_C_sf"/>
</dbReference>
<dbReference type="InterPro" id="IPR036291">
    <property type="entry name" value="NAD(P)-bd_dom_sf"/>
</dbReference>
<dbReference type="PANTHER" id="PTHR11645">
    <property type="entry name" value="PYRROLINE-5-CARBOXYLATE REDUCTASE"/>
    <property type="match status" value="1"/>
</dbReference>
<comment type="similarity">
    <text evidence="1 6">Belongs to the pyrroline-5-carboxylate reductase family.</text>
</comment>
<dbReference type="GO" id="GO:0004735">
    <property type="term" value="F:pyrroline-5-carboxylate reductase activity"/>
    <property type="evidence" value="ECO:0007669"/>
    <property type="project" value="UniProtKB-UniRule"/>
</dbReference>
<dbReference type="Pfam" id="PF14748">
    <property type="entry name" value="P5CR_dimer"/>
    <property type="match status" value="1"/>
</dbReference>
<feature type="binding site" evidence="8">
    <location>
        <begin position="83"/>
        <end position="86"/>
    </location>
    <ligand>
        <name>NADP(+)</name>
        <dbReference type="ChEBI" id="CHEBI:58349"/>
    </ligand>
</feature>
<keyword evidence="12" id="KW-1185">Reference proteome</keyword>
<dbReference type="PATRIC" id="fig|159743.3.peg.4132"/>
<dbReference type="OrthoDB" id="9805754at2"/>
<dbReference type="PANTHER" id="PTHR11645:SF49">
    <property type="entry name" value="PYRROLINE-5-CARBOXYLATE REDUCTASE 1"/>
    <property type="match status" value="1"/>
</dbReference>
<keyword evidence="4 6" id="KW-0560">Oxidoreductase</keyword>
<dbReference type="InterPro" id="IPR028939">
    <property type="entry name" value="P5C_Rdtase_cat_N"/>
</dbReference>
<dbReference type="EC" id="1.5.1.2" evidence="6 7"/>
<feature type="domain" description="Pyrroline-5-carboxylate reductase catalytic N-terminal" evidence="9">
    <location>
        <begin position="13"/>
        <end position="112"/>
    </location>
</feature>
<dbReference type="InterPro" id="IPR000304">
    <property type="entry name" value="Pyrroline-COOH_reductase"/>
</dbReference>
<keyword evidence="6" id="KW-0963">Cytoplasm</keyword>
<comment type="catalytic activity">
    <reaction evidence="6">
        <text>L-proline + NADP(+) = (S)-1-pyrroline-5-carboxylate + NADPH + 2 H(+)</text>
        <dbReference type="Rhea" id="RHEA:14109"/>
        <dbReference type="ChEBI" id="CHEBI:15378"/>
        <dbReference type="ChEBI" id="CHEBI:17388"/>
        <dbReference type="ChEBI" id="CHEBI:57783"/>
        <dbReference type="ChEBI" id="CHEBI:58349"/>
        <dbReference type="ChEBI" id="CHEBI:60039"/>
        <dbReference type="EC" id="1.5.1.2"/>
    </reaction>
</comment>
<dbReference type="EMBL" id="JTHP01000041">
    <property type="protein sequence ID" value="KJD44103.1"/>
    <property type="molecule type" value="Genomic_DNA"/>
</dbReference>
<dbReference type="Pfam" id="PF03807">
    <property type="entry name" value="F420_oxidored"/>
    <property type="match status" value="1"/>
</dbReference>
<sequence length="288" mass="31000">MCESQTKALIQEQITFFGAGSMAEAIIRGMMARSVVKRGGITVINRSNQARLEELQQQYGVLFQTEDAAKIELLRRSPVIVLAMKPKDAAQALGQLGPLLSDGQLIISVIAGLSIRTMQTLLGRKQPIARTMPNTSSSIGLGATGISFSKEISEEQRKNVLTIFESVGTVTVIEEEKMDVLTGISGSGPAYVYYLMEAMIAGGIRGGLTPEQAHELTVQTALGAARMVQQTGEEPSALRHKIMSPNGSTVAALERLDKGDFYETVIAAVQRCAERSREMGAVLKEGIE</sequence>
<comment type="catalytic activity">
    <reaction evidence="6">
        <text>L-proline + NAD(+) = (S)-1-pyrroline-5-carboxylate + NADH + 2 H(+)</text>
        <dbReference type="Rhea" id="RHEA:14105"/>
        <dbReference type="ChEBI" id="CHEBI:15378"/>
        <dbReference type="ChEBI" id="CHEBI:17388"/>
        <dbReference type="ChEBI" id="CHEBI:57540"/>
        <dbReference type="ChEBI" id="CHEBI:57945"/>
        <dbReference type="ChEBI" id="CHEBI:60039"/>
        <dbReference type="EC" id="1.5.1.2"/>
    </reaction>
</comment>
<evidence type="ECO:0000256" key="8">
    <source>
        <dbReference type="PIRSR" id="PIRSR000193-1"/>
    </source>
</evidence>
<evidence type="ECO:0000256" key="2">
    <source>
        <dbReference type="ARBA" id="ARBA00022650"/>
    </source>
</evidence>
<dbReference type="HAMAP" id="MF_01925">
    <property type="entry name" value="P5C_reductase"/>
    <property type="match status" value="1"/>
</dbReference>
<comment type="pathway">
    <text evidence="6">Amino-acid biosynthesis; L-proline biosynthesis; L-proline from L-glutamate 5-semialdehyde: step 1/1.</text>
</comment>
<gene>
    <name evidence="6" type="primary">proC</name>
    <name evidence="11" type="ORF">QD47_18590</name>
</gene>
<evidence type="ECO:0000259" key="9">
    <source>
        <dbReference type="Pfam" id="PF03807"/>
    </source>
</evidence>
<accession>A0A0D7WZF3</accession>
<evidence type="ECO:0000313" key="11">
    <source>
        <dbReference type="EMBL" id="KJD44103.1"/>
    </source>
</evidence>
<comment type="function">
    <text evidence="5 6">Catalyzes the reduction of 1-pyrroline-5-carboxylate (PCA) to L-proline.</text>
</comment>
<dbReference type="SUPFAM" id="SSF48179">
    <property type="entry name" value="6-phosphogluconate dehydrogenase C-terminal domain-like"/>
    <property type="match status" value="1"/>
</dbReference>
<evidence type="ECO:0000256" key="6">
    <source>
        <dbReference type="HAMAP-Rule" id="MF_01925"/>
    </source>
</evidence>
<keyword evidence="3 6" id="KW-0521">NADP</keyword>